<feature type="compositionally biased region" description="Low complexity" evidence="2">
    <location>
        <begin position="741"/>
        <end position="762"/>
    </location>
</feature>
<comment type="caution">
    <text evidence="4">The sequence shown here is derived from an EMBL/GenBank/DDBJ whole genome shotgun (WGS) entry which is preliminary data.</text>
</comment>
<evidence type="ECO:0000313" key="5">
    <source>
        <dbReference type="Proteomes" id="UP000076321"/>
    </source>
</evidence>
<feature type="region of interest" description="Disordered" evidence="2">
    <location>
        <begin position="395"/>
        <end position="426"/>
    </location>
</feature>
<dbReference type="EMBL" id="LQCI01000009">
    <property type="protein sequence ID" value="KZB85912.1"/>
    <property type="molecule type" value="Genomic_DNA"/>
</dbReference>
<protein>
    <recommendedName>
        <fullName evidence="3">Type VII secretion system protein EssD-like domain-containing protein</fullName>
    </recommendedName>
</protein>
<reference evidence="4 5" key="1">
    <citation type="submission" date="2015-12" db="EMBL/GenBank/DDBJ databases">
        <title>Amycolatopsis regifaucium genome sequencing and assembly.</title>
        <authorList>
            <person name="Mayilraj S."/>
        </authorList>
    </citation>
    <scope>NUCLEOTIDE SEQUENCE [LARGE SCALE GENOMIC DNA]</scope>
    <source>
        <strain evidence="4 5">GY080</strain>
    </source>
</reference>
<dbReference type="InterPro" id="IPR044927">
    <property type="entry name" value="Endonuclea_NS_2"/>
</dbReference>
<accession>A0A154MNL3</accession>
<feature type="region of interest" description="Disordered" evidence="2">
    <location>
        <begin position="450"/>
        <end position="551"/>
    </location>
</feature>
<sequence>MLTVSTALVVSGAGLEIASAAPAVPAVAATGQAPAQPPASTAPPGPAAAAATDPEEEALLRQLQLDLLADIAALDEDDEVRVAAREARKKAEAGDDAAISAFFDHGHQEAKTRAKQRKEEADNRNRKVIESLVGTGGPAFNAAVDRALRGNAYDRVNFLAFGRDIAAEQDRRAGAYEKELRDRRRAHVQVAADRGTPEVSAAAKAALAQGDAAIEEYLKTGYLAAAKRDADARERQLSELEKQRKEAEANSELAQRIARVMRARQQLLAAHADGVRSLERTANDMTLAANASREAARTLAADQAGHTYHPELYQRAKDEVARFVRDARTDAQQAQSAAALASAQVDILVQNQMPHGTQWAKVVQGMAAAASAAKQAAETAAHAIDAISADAAATDAAEKAEAREENARRWRENAQSHAAAAERLAQAAREQAAAAAQAAAQAQQAKTDAETALQNARAHAAKVKQARTDAERERDLAGAKRQEAEQWRDQAARKRQEAEAKQQEAASERDKAKREAGIAQQKRQEAEAQQRIASEKRVAAQGQEQIAGDAAKEARRLEQVAADIDHNAGIEESKAHQAREDAARLRQSAETTAKKAQALEQLAARAESASEVLQEDKQKVRAAATQARTEANTARDAAQSADGLATQAGQAAATARAAATDSQAAAGRSRAHADRALAAASQARAAAREAEVAAEKSRAAADEAQAAAARADEAAARAEREAAAVHAEALKARAAAEEATAAESRAAENARNAANLAQQAAVESERALGSAHRTQEEANAAAAEAATAATQAGIATRAAVAAGLSGSGIAAPADQAINLVSPFTGDDLDADFVLMVANRAKDVGDTQVRAAQAAATDAAAQADRAAQAARNAGLEVRPAFEAAAAAAGSAADAARSAAAAQQSAAEAAVSAAAARKASAEADVVDADAQADAKAARAAADQAAADAALAGRAADKAAADAAAARKAADDATRAANEAVAAADRAQQAAAAAQQAAAQAQRDADAARTSANRAADHARDADSAATNAEKYAKNVEDRAANAEADAKAIQDQLAEMQEQLRQEEEARERAEAEQAITDDSEVPALTQEEEELLRAEKGQAGVDEYNRARADANRDLMGLIVDEGGQVILDLIGYTDAKRCFMEGDFISCVMTAINALPILKIASVLRKIPDAVGATVRIVKGIRTFKDVKMLGRRIADNLRDLIRQLKGCKKPGLAAAAAAPPACEVVDREALRKKMEDEHKNQPAVNPQPGEKLSTIARQREVEGCFKSVIPANISFNYPMEDFTWLGKAAKRATGGIVCANQTTGRSGDPQAPVGHPEPPRTLNGTPVQKGHLVAARLHGSMLVDNIVTQWRTVNLSDVKVVENAVGDMLNRHPNRDVSVIYEVHVQYPSATAAMPRWIFIEAIASNGAKCFAKIENIPTGNLVKETCPAFRTV</sequence>
<feature type="compositionally biased region" description="Low complexity" evidence="2">
    <location>
        <begin position="991"/>
        <end position="1011"/>
    </location>
</feature>
<dbReference type="InterPro" id="IPR044929">
    <property type="entry name" value="DNA/RNA_non-sp_Endonuclease_sf"/>
</dbReference>
<dbReference type="Proteomes" id="UP000076321">
    <property type="component" value="Unassembled WGS sequence"/>
</dbReference>
<feature type="region of interest" description="Disordered" evidence="2">
    <location>
        <begin position="741"/>
        <end position="782"/>
    </location>
</feature>
<feature type="coiled-coil region" evidence="1">
    <location>
        <begin position="223"/>
        <end position="257"/>
    </location>
</feature>
<dbReference type="Gene3D" id="3.40.570.10">
    <property type="entry name" value="Extracellular Endonuclease, subunit A"/>
    <property type="match status" value="1"/>
</dbReference>
<feature type="region of interest" description="Disordered" evidence="2">
    <location>
        <begin position="1303"/>
        <end position="1325"/>
    </location>
</feature>
<keyword evidence="1" id="KW-0175">Coiled coil</keyword>
<evidence type="ECO:0000256" key="1">
    <source>
        <dbReference type="SAM" id="Coils"/>
    </source>
</evidence>
<feature type="region of interest" description="Disordered" evidence="2">
    <location>
        <begin position="991"/>
        <end position="1025"/>
    </location>
</feature>
<proteinExistence type="predicted"/>
<feature type="region of interest" description="Disordered" evidence="2">
    <location>
        <begin position="610"/>
        <end position="645"/>
    </location>
</feature>
<feature type="region of interest" description="Disordered" evidence="2">
    <location>
        <begin position="32"/>
        <end position="53"/>
    </location>
</feature>
<evidence type="ECO:0000256" key="2">
    <source>
        <dbReference type="SAM" id="MobiDB-lite"/>
    </source>
</evidence>
<feature type="compositionally biased region" description="Basic and acidic residues" evidence="2">
    <location>
        <begin position="565"/>
        <end position="584"/>
    </location>
</feature>
<organism evidence="4 5">
    <name type="scientific">Amycolatopsis regifaucium</name>
    <dbReference type="NCBI Taxonomy" id="546365"/>
    <lineage>
        <taxon>Bacteria</taxon>
        <taxon>Bacillati</taxon>
        <taxon>Actinomycetota</taxon>
        <taxon>Actinomycetes</taxon>
        <taxon>Pseudonocardiales</taxon>
        <taxon>Pseudonocardiaceae</taxon>
        <taxon>Amycolatopsis</taxon>
    </lineage>
</organism>
<evidence type="ECO:0000313" key="4">
    <source>
        <dbReference type="EMBL" id="KZB85912.1"/>
    </source>
</evidence>
<feature type="compositionally biased region" description="Basic and acidic residues" evidence="2">
    <location>
        <begin position="396"/>
        <end position="414"/>
    </location>
</feature>
<feature type="domain" description="Type VII secretion system protein EssD-like" evidence="3">
    <location>
        <begin position="1325"/>
        <end position="1392"/>
    </location>
</feature>
<name>A0A154MNL3_9PSEU</name>
<evidence type="ECO:0000259" key="3">
    <source>
        <dbReference type="Pfam" id="PF13930"/>
    </source>
</evidence>
<gene>
    <name evidence="4" type="ORF">AVL48_27240</name>
</gene>
<dbReference type="Pfam" id="PF13930">
    <property type="entry name" value="Endonuclea_NS_2"/>
    <property type="match status" value="1"/>
</dbReference>
<feature type="compositionally biased region" description="Basic and acidic residues" evidence="2">
    <location>
        <begin position="466"/>
        <end position="538"/>
    </location>
</feature>
<feature type="compositionally biased region" description="Pro residues" evidence="2">
    <location>
        <begin position="35"/>
        <end position="46"/>
    </location>
</feature>
<feature type="region of interest" description="Disordered" evidence="2">
    <location>
        <begin position="565"/>
        <end position="592"/>
    </location>
</feature>
<dbReference type="RefSeq" id="WP_063054097.1">
    <property type="nucleotide sequence ID" value="NZ_FOPQ01000006.1"/>
</dbReference>